<feature type="transmembrane region" description="Helical" evidence="1">
    <location>
        <begin position="96"/>
        <end position="116"/>
    </location>
</feature>
<dbReference type="Proteomes" id="UP000316580">
    <property type="component" value="Unassembled WGS sequence"/>
</dbReference>
<evidence type="ECO:0000313" key="2">
    <source>
        <dbReference type="EMBL" id="TNY48693.1"/>
    </source>
</evidence>
<protein>
    <submittedName>
        <fullName evidence="2">YhgE/Pip domain-containing protein</fullName>
    </submittedName>
</protein>
<name>A0A660A800_STRPY</name>
<dbReference type="NCBIfam" id="TIGR03062">
    <property type="entry name" value="pip_yhgE_Cterm"/>
    <property type="match status" value="1"/>
</dbReference>
<evidence type="ECO:0000256" key="1">
    <source>
        <dbReference type="SAM" id="Phobius"/>
    </source>
</evidence>
<feature type="transmembrane region" description="Helical" evidence="1">
    <location>
        <begin position="64"/>
        <end position="84"/>
    </location>
</feature>
<feature type="non-terminal residue" evidence="2">
    <location>
        <position position="1"/>
    </location>
</feature>
<keyword evidence="1" id="KW-0472">Membrane</keyword>
<proteinExistence type="predicted"/>
<dbReference type="AlphaFoldDB" id="A0A660A800"/>
<accession>A0A660A800</accession>
<evidence type="ECO:0000313" key="3">
    <source>
        <dbReference type="Proteomes" id="UP000316580"/>
    </source>
</evidence>
<feature type="non-terminal residue" evidence="2">
    <location>
        <position position="131"/>
    </location>
</feature>
<dbReference type="RefSeq" id="WP_197033413.1">
    <property type="nucleotide sequence ID" value="NZ_VCID01000017.1"/>
</dbReference>
<sequence length="131" mass="14350">RAVSKPVLLNEKDRDDVKTNGIGMAPYMIAVSLMVVALSTNVIFANSLSGRPVKNKWDWAKQKLVINGFISTVGSIVLYLAIQLLGFEAHYGMKTLGFIILSGWTLMALVTALVGWDDRYGSFASLVMLLL</sequence>
<organism evidence="2 3">
    <name type="scientific">Streptococcus pyogenes</name>
    <dbReference type="NCBI Taxonomy" id="1314"/>
    <lineage>
        <taxon>Bacteria</taxon>
        <taxon>Bacillati</taxon>
        <taxon>Bacillota</taxon>
        <taxon>Bacilli</taxon>
        <taxon>Lactobacillales</taxon>
        <taxon>Streptococcaceae</taxon>
        <taxon>Streptococcus</taxon>
    </lineage>
</organism>
<keyword evidence="1" id="KW-0812">Transmembrane</keyword>
<gene>
    <name evidence="2" type="ORF">FGO82_00075</name>
</gene>
<comment type="caution">
    <text evidence="2">The sequence shown here is derived from an EMBL/GenBank/DDBJ whole genome shotgun (WGS) entry which is preliminary data.</text>
</comment>
<dbReference type="InterPro" id="IPR017501">
    <property type="entry name" value="Phage_infect_YhgE_C"/>
</dbReference>
<reference evidence="2 3" key="1">
    <citation type="submission" date="2019-05" db="EMBL/GenBank/DDBJ databases">
        <title>Novel genomic isolates of S.pyogenes and S.dysgalactiae subsp. equisimilis associated to necrotising fasciitis (NSTI).</title>
        <authorList>
            <person name="Barrantes I."/>
        </authorList>
    </citation>
    <scope>NUCLEOTIDE SEQUENCE [LARGE SCALE GENOMIC DNA]</scope>
    <source>
        <strain evidence="2 3">SPY6028</strain>
    </source>
</reference>
<keyword evidence="1" id="KW-1133">Transmembrane helix</keyword>
<dbReference type="EMBL" id="VCID01000017">
    <property type="protein sequence ID" value="TNY48693.1"/>
    <property type="molecule type" value="Genomic_DNA"/>
</dbReference>
<feature type="transmembrane region" description="Helical" evidence="1">
    <location>
        <begin position="24"/>
        <end position="44"/>
    </location>
</feature>